<keyword evidence="1" id="KW-0812">Transmembrane</keyword>
<protein>
    <recommendedName>
        <fullName evidence="4">Transmembrane protein</fullName>
    </recommendedName>
</protein>
<dbReference type="Proteomes" id="UP001596364">
    <property type="component" value="Unassembled WGS sequence"/>
</dbReference>
<comment type="caution">
    <text evidence="2">The sequence shown here is derived from an EMBL/GenBank/DDBJ whole genome shotgun (WGS) entry which is preliminary data.</text>
</comment>
<dbReference type="EMBL" id="JBHSUS010000001">
    <property type="protein sequence ID" value="MFC6439022.1"/>
    <property type="molecule type" value="Genomic_DNA"/>
</dbReference>
<keyword evidence="3" id="KW-1185">Reference proteome</keyword>
<feature type="transmembrane region" description="Helical" evidence="1">
    <location>
        <begin position="7"/>
        <end position="31"/>
    </location>
</feature>
<gene>
    <name evidence="2" type="ORF">ACFP85_02495</name>
</gene>
<evidence type="ECO:0008006" key="4">
    <source>
        <dbReference type="Google" id="ProtNLM"/>
    </source>
</evidence>
<keyword evidence="1" id="KW-0472">Membrane</keyword>
<feature type="transmembrane region" description="Helical" evidence="1">
    <location>
        <begin position="111"/>
        <end position="130"/>
    </location>
</feature>
<keyword evidence="1" id="KW-1133">Transmembrane helix</keyword>
<organism evidence="2 3">
    <name type="scientific">Pseudobowmanella zhangzhouensis</name>
    <dbReference type="NCBI Taxonomy" id="1537679"/>
    <lineage>
        <taxon>Bacteria</taxon>
        <taxon>Pseudomonadati</taxon>
        <taxon>Pseudomonadota</taxon>
        <taxon>Gammaproteobacteria</taxon>
        <taxon>Alteromonadales</taxon>
        <taxon>Alteromonadaceae</taxon>
    </lineage>
</organism>
<evidence type="ECO:0000256" key="1">
    <source>
        <dbReference type="SAM" id="Phobius"/>
    </source>
</evidence>
<feature type="transmembrane region" description="Helical" evidence="1">
    <location>
        <begin position="87"/>
        <end position="105"/>
    </location>
</feature>
<proteinExistence type="predicted"/>
<feature type="transmembrane region" description="Helical" evidence="1">
    <location>
        <begin position="43"/>
        <end position="66"/>
    </location>
</feature>
<name>A0ABW1XIQ1_9ALTE</name>
<accession>A0ABW1XIQ1</accession>
<sequence length="140" mass="15336">MAFHEKSAWWMLIALSVLSVLYANALFGLSGDGQIPPPNVPVLIRYTVALVIVAVIGHIIIAATAPSDANAEPDERERKIFDRAGRISGFVFGFGVVSAMLFYLFQSNGDALFYGVFACLVASQLVEYLVKIYLYRTALD</sequence>
<reference evidence="3" key="1">
    <citation type="journal article" date="2019" name="Int. J. Syst. Evol. Microbiol.">
        <title>The Global Catalogue of Microorganisms (GCM) 10K type strain sequencing project: providing services to taxonomists for standard genome sequencing and annotation.</title>
        <authorList>
            <consortium name="The Broad Institute Genomics Platform"/>
            <consortium name="The Broad Institute Genome Sequencing Center for Infectious Disease"/>
            <person name="Wu L."/>
            <person name="Ma J."/>
        </authorList>
    </citation>
    <scope>NUCLEOTIDE SEQUENCE [LARGE SCALE GENOMIC DNA]</scope>
    <source>
        <strain evidence="3">CGMCC 1.16031</strain>
    </source>
</reference>
<evidence type="ECO:0000313" key="3">
    <source>
        <dbReference type="Proteomes" id="UP001596364"/>
    </source>
</evidence>
<evidence type="ECO:0000313" key="2">
    <source>
        <dbReference type="EMBL" id="MFC6439022.1"/>
    </source>
</evidence>
<dbReference type="RefSeq" id="WP_131259125.1">
    <property type="nucleotide sequence ID" value="NZ_JBHSUS010000001.1"/>
</dbReference>